<feature type="domain" description="VOC" evidence="1">
    <location>
        <begin position="29"/>
        <end position="149"/>
    </location>
</feature>
<sequence>MKSIYVIIICLIAINPLTAFPQSKSIKVRANHQALCVKDLEASVKFYNEVILLEKMTSPFNNSAIQWLKTGPTTELHLIKGDCAGAKHFSNVHMSFAVSSMADYMKHLDKYNIAYSSLSGEKKPQTRGDGVQQIYFQDPDGYWIEINDAK</sequence>
<dbReference type="Gene3D" id="3.10.180.10">
    <property type="entry name" value="2,3-Dihydroxybiphenyl 1,2-Dioxygenase, domain 1"/>
    <property type="match status" value="1"/>
</dbReference>
<dbReference type="InterPro" id="IPR029068">
    <property type="entry name" value="Glyas_Bleomycin-R_OHBP_Dase"/>
</dbReference>
<dbReference type="SUPFAM" id="SSF54593">
    <property type="entry name" value="Glyoxalase/Bleomycin resistance protein/Dihydroxybiphenyl dioxygenase"/>
    <property type="match status" value="1"/>
</dbReference>
<dbReference type="InterPro" id="IPR004360">
    <property type="entry name" value="Glyas_Fos-R_dOase_dom"/>
</dbReference>
<dbReference type="AlphaFoldDB" id="A0A367GV94"/>
<dbReference type="InterPro" id="IPR037523">
    <property type="entry name" value="VOC_core"/>
</dbReference>
<accession>A0A367GV94</accession>
<gene>
    <name evidence="2" type="ORF">DJ568_01615</name>
</gene>
<dbReference type="EMBL" id="QGDC01000001">
    <property type="protein sequence ID" value="RCH56583.1"/>
    <property type="molecule type" value="Genomic_DNA"/>
</dbReference>
<dbReference type="RefSeq" id="WP_114003480.1">
    <property type="nucleotide sequence ID" value="NZ_QGDC01000001.1"/>
</dbReference>
<dbReference type="PANTHER" id="PTHR46142">
    <property type="match status" value="1"/>
</dbReference>
<dbReference type="Pfam" id="PF00903">
    <property type="entry name" value="Glyoxalase"/>
    <property type="match status" value="1"/>
</dbReference>
<reference evidence="2 3" key="1">
    <citation type="submission" date="2018-05" db="EMBL/GenBank/DDBJ databases">
        <title>Mucilaginibacter hurinus sp. nov., isolated from briquette warehouse soil.</title>
        <authorList>
            <person name="Choi L."/>
        </authorList>
    </citation>
    <scope>NUCLEOTIDE SEQUENCE [LARGE SCALE GENOMIC DNA]</scope>
    <source>
        <strain evidence="2 3">ZR32</strain>
    </source>
</reference>
<protein>
    <submittedName>
        <fullName evidence="2">VOC family protein</fullName>
    </submittedName>
</protein>
<evidence type="ECO:0000313" key="3">
    <source>
        <dbReference type="Proteomes" id="UP000253209"/>
    </source>
</evidence>
<dbReference type="OrthoDB" id="192739at2"/>
<dbReference type="Proteomes" id="UP000253209">
    <property type="component" value="Unassembled WGS sequence"/>
</dbReference>
<name>A0A367GV94_9SPHI</name>
<dbReference type="PROSITE" id="PS51819">
    <property type="entry name" value="VOC"/>
    <property type="match status" value="1"/>
</dbReference>
<evidence type="ECO:0000259" key="1">
    <source>
        <dbReference type="PROSITE" id="PS51819"/>
    </source>
</evidence>
<comment type="caution">
    <text evidence="2">The sequence shown here is derived from an EMBL/GenBank/DDBJ whole genome shotgun (WGS) entry which is preliminary data.</text>
</comment>
<dbReference type="PANTHER" id="PTHR46142:SF3">
    <property type="entry name" value="F18B13.24 PROTEIN"/>
    <property type="match status" value="1"/>
</dbReference>
<evidence type="ECO:0000313" key="2">
    <source>
        <dbReference type="EMBL" id="RCH56583.1"/>
    </source>
</evidence>
<proteinExistence type="predicted"/>
<keyword evidence="3" id="KW-1185">Reference proteome</keyword>
<organism evidence="2 3">
    <name type="scientific">Mucilaginibacter hurinus</name>
    <dbReference type="NCBI Taxonomy" id="2201324"/>
    <lineage>
        <taxon>Bacteria</taxon>
        <taxon>Pseudomonadati</taxon>
        <taxon>Bacteroidota</taxon>
        <taxon>Sphingobacteriia</taxon>
        <taxon>Sphingobacteriales</taxon>
        <taxon>Sphingobacteriaceae</taxon>
        <taxon>Mucilaginibacter</taxon>
    </lineage>
</organism>